<sequence>MKVRGIAAASACAIGEPFPSLAGAGVAKNMLKHLMLKRFLIDRMTSCDRKAL</sequence>
<dbReference type="EMBL" id="FOSN01000004">
    <property type="protein sequence ID" value="SFK24175.1"/>
    <property type="molecule type" value="Genomic_DNA"/>
</dbReference>
<organism evidence="1 2">
    <name type="scientific">Methylocapsa palsarum</name>
    <dbReference type="NCBI Taxonomy" id="1612308"/>
    <lineage>
        <taxon>Bacteria</taxon>
        <taxon>Pseudomonadati</taxon>
        <taxon>Pseudomonadota</taxon>
        <taxon>Alphaproteobacteria</taxon>
        <taxon>Hyphomicrobiales</taxon>
        <taxon>Beijerinckiaceae</taxon>
        <taxon>Methylocapsa</taxon>
    </lineage>
</organism>
<reference evidence="1 2" key="1">
    <citation type="submission" date="2016-10" db="EMBL/GenBank/DDBJ databases">
        <authorList>
            <person name="de Groot N.N."/>
        </authorList>
    </citation>
    <scope>NUCLEOTIDE SEQUENCE [LARGE SCALE GENOMIC DNA]</scope>
    <source>
        <strain evidence="1 2">NE2</strain>
    </source>
</reference>
<protein>
    <submittedName>
        <fullName evidence="1">Uncharacterized protein</fullName>
    </submittedName>
</protein>
<gene>
    <name evidence="1" type="ORF">SAMN05444581_104149</name>
</gene>
<dbReference type="Proteomes" id="UP000198755">
    <property type="component" value="Unassembled WGS sequence"/>
</dbReference>
<evidence type="ECO:0000313" key="2">
    <source>
        <dbReference type="Proteomes" id="UP000198755"/>
    </source>
</evidence>
<keyword evidence="2" id="KW-1185">Reference proteome</keyword>
<dbReference type="AlphaFoldDB" id="A0A1I3XXB2"/>
<proteinExistence type="predicted"/>
<name>A0A1I3XXB2_9HYPH</name>
<accession>A0A1I3XXB2</accession>
<evidence type="ECO:0000313" key="1">
    <source>
        <dbReference type="EMBL" id="SFK24175.1"/>
    </source>
</evidence>